<sequence>MTPTLSGRLQTRVALMALVAVPLTLLLALLPGLTLVGGLLTMLIMTALGLGWELAYHALQQLRWDKDWPGLFSLLAGVPEAVALWAVLGALGQRPSAGTFALHIGVVWMVIWAIQQGPLAVIAPAWRFHGARLIERRAATTLAPAAAPALAPAPAPTPVAESPLEAMFKEPKPAKTVRPKSKSHGRRQLVFGRGVRMAAAFTVLAVVGLLVASNLRSGPQAPTAAIDVPAASPSAPASPPGSAPTRSPAPSPTHRKHEAEGSKPVAWQVPSDHKAYKTWNKNASVIPYALTIPRLGMQQKLGAVGLSDSGTLQTPKKSTEASWYQQAAAPGQVGPGVIVGAMQGHHAIFAHLGELVKGDTALVTRMDSTTIQFRVDRVQTVSMDQFPSQSVYGMTDDPQLRLIGFAPGKGKTKGTNVIVYGTAVQLLQPKQQS</sequence>
<keyword evidence="1" id="KW-0378">Hydrolase</keyword>
<gene>
    <name evidence="4" type="ORF">UG56_023510</name>
</gene>
<dbReference type="Gene3D" id="2.40.260.10">
    <property type="entry name" value="Sortase"/>
    <property type="match status" value="1"/>
</dbReference>
<dbReference type="Pfam" id="PF04203">
    <property type="entry name" value="Sortase"/>
    <property type="match status" value="1"/>
</dbReference>
<dbReference type="SUPFAM" id="SSF63817">
    <property type="entry name" value="Sortase"/>
    <property type="match status" value="1"/>
</dbReference>
<feature type="compositionally biased region" description="Pro residues" evidence="2">
    <location>
        <begin position="236"/>
        <end position="251"/>
    </location>
</feature>
<accession>A0A1J4N154</accession>
<evidence type="ECO:0000313" key="5">
    <source>
        <dbReference type="Proteomes" id="UP000033772"/>
    </source>
</evidence>
<dbReference type="CDD" id="cd05829">
    <property type="entry name" value="Sortase_F"/>
    <property type="match status" value="1"/>
</dbReference>
<evidence type="ECO:0000256" key="2">
    <source>
        <dbReference type="SAM" id="MobiDB-lite"/>
    </source>
</evidence>
<keyword evidence="5" id="KW-1185">Reference proteome</keyword>
<dbReference type="InterPro" id="IPR005754">
    <property type="entry name" value="Sortase"/>
</dbReference>
<organism evidence="4 5">
    <name type="scientific">Nocardioides luteus</name>
    <dbReference type="NCBI Taxonomy" id="1844"/>
    <lineage>
        <taxon>Bacteria</taxon>
        <taxon>Bacillati</taxon>
        <taxon>Actinomycetota</taxon>
        <taxon>Actinomycetes</taxon>
        <taxon>Propionibacteriales</taxon>
        <taxon>Nocardioidaceae</taxon>
        <taxon>Nocardioides</taxon>
    </lineage>
</organism>
<evidence type="ECO:0000256" key="1">
    <source>
        <dbReference type="ARBA" id="ARBA00022801"/>
    </source>
</evidence>
<keyword evidence="3" id="KW-0472">Membrane</keyword>
<feature type="transmembrane region" description="Helical" evidence="3">
    <location>
        <begin position="36"/>
        <end position="56"/>
    </location>
</feature>
<dbReference type="InterPro" id="IPR042001">
    <property type="entry name" value="Sortase_F"/>
</dbReference>
<feature type="transmembrane region" description="Helical" evidence="3">
    <location>
        <begin position="190"/>
        <end position="212"/>
    </location>
</feature>
<feature type="transmembrane region" description="Helical" evidence="3">
    <location>
        <begin position="12"/>
        <end position="30"/>
    </location>
</feature>
<keyword evidence="3" id="KW-1133">Transmembrane helix</keyword>
<feature type="transmembrane region" description="Helical" evidence="3">
    <location>
        <begin position="68"/>
        <end position="88"/>
    </location>
</feature>
<evidence type="ECO:0000313" key="4">
    <source>
        <dbReference type="EMBL" id="OIJ24264.1"/>
    </source>
</evidence>
<evidence type="ECO:0008006" key="6">
    <source>
        <dbReference type="Google" id="ProtNLM"/>
    </source>
</evidence>
<reference evidence="4" key="1">
    <citation type="submission" date="2016-10" db="EMBL/GenBank/DDBJ databases">
        <title>Draft Genome Sequence of Nocardioides luteus Strain BAFB, an Alkane-Degrading Bacterium Isolated from JP-7 Polluted Soil.</title>
        <authorList>
            <person name="Brown L."/>
            <person name="Ruiz O.N."/>
            <person name="Gunasekera T."/>
        </authorList>
    </citation>
    <scope>NUCLEOTIDE SEQUENCE [LARGE SCALE GENOMIC DNA]</scope>
    <source>
        <strain evidence="4">BAFB</strain>
    </source>
</reference>
<keyword evidence="3" id="KW-0812">Transmembrane</keyword>
<name>A0A1J4N154_9ACTN</name>
<dbReference type="Proteomes" id="UP000033772">
    <property type="component" value="Unassembled WGS sequence"/>
</dbReference>
<protein>
    <recommendedName>
        <fullName evidence="6">Class F sortase</fullName>
    </recommendedName>
</protein>
<proteinExistence type="predicted"/>
<dbReference type="GO" id="GO:0016787">
    <property type="term" value="F:hydrolase activity"/>
    <property type="evidence" value="ECO:0007669"/>
    <property type="project" value="UniProtKB-KW"/>
</dbReference>
<dbReference type="RefSeq" id="WP_052694158.1">
    <property type="nucleotide sequence ID" value="NZ_JZDQ02000042.1"/>
</dbReference>
<comment type="caution">
    <text evidence="4">The sequence shown here is derived from an EMBL/GenBank/DDBJ whole genome shotgun (WGS) entry which is preliminary data.</text>
</comment>
<dbReference type="STRING" id="1844.UG56_023510"/>
<dbReference type="EMBL" id="JZDQ02000042">
    <property type="protein sequence ID" value="OIJ24264.1"/>
    <property type="molecule type" value="Genomic_DNA"/>
</dbReference>
<feature type="transmembrane region" description="Helical" evidence="3">
    <location>
        <begin position="100"/>
        <end position="126"/>
    </location>
</feature>
<dbReference type="AlphaFoldDB" id="A0A1J4N154"/>
<feature type="region of interest" description="Disordered" evidence="2">
    <location>
        <begin position="224"/>
        <end position="268"/>
    </location>
</feature>
<evidence type="ECO:0000256" key="3">
    <source>
        <dbReference type="SAM" id="Phobius"/>
    </source>
</evidence>
<dbReference type="InterPro" id="IPR023365">
    <property type="entry name" value="Sortase_dom-sf"/>
</dbReference>